<comment type="subcellular location">
    <subcellularLocation>
        <location evidence="1">Cell projection</location>
        <location evidence="1">Cilium</location>
    </subcellularLocation>
</comment>
<sequence>MATEDDDVLKELFDKISKNDYNAVKSILSSNKLKPEVCDENGLTPLQHAAYKGNKEIVQLLLDQGAQVNSSKHGYGYTALHLAALSGNTDVCQLLLENGAKVHATNSVGRTPSQMAAFVGNHACVAVINNFVPKSDIEYYTVINGLETEPKLPPFLAEPLHKFVMQVSLNPVRIAMNLQKLLSLYDNIDKVRKVLELMSEREMKRGFKTNEIMAFKFHYLSCILADISKCKKKQLENNDDGDSKKIDPVEFFIKKMLKINKDSTPEHQEMFLKQCIMEFPNRECTILRQMVATLSRSDSPSALSVITSAINGQRGFIDSDNLICATCGEEKASKKCSKCKSVQYCDRDCQRHHWFVHKKFCDILSRSTNKNDTSDEKAKREAVNAATEALVSEINAMKVK</sequence>
<evidence type="ECO:0000259" key="11">
    <source>
        <dbReference type="PROSITE" id="PS50865"/>
    </source>
</evidence>
<dbReference type="GO" id="GO:0008270">
    <property type="term" value="F:zinc ion binding"/>
    <property type="evidence" value="ECO:0007669"/>
    <property type="project" value="UniProtKB-KW"/>
</dbReference>
<evidence type="ECO:0000256" key="4">
    <source>
        <dbReference type="ARBA" id="ARBA00022771"/>
    </source>
</evidence>
<gene>
    <name evidence="12" type="ORF">PYX00_005426</name>
</gene>
<evidence type="ECO:0000256" key="6">
    <source>
        <dbReference type="ARBA" id="ARBA00023043"/>
    </source>
</evidence>
<evidence type="ECO:0000256" key="3">
    <source>
        <dbReference type="ARBA" id="ARBA00022737"/>
    </source>
</evidence>
<name>A0AAW2HRF1_9NEOP</name>
<evidence type="ECO:0000256" key="2">
    <source>
        <dbReference type="ARBA" id="ARBA00022723"/>
    </source>
</evidence>
<keyword evidence="2" id="KW-0479">Metal-binding</keyword>
<dbReference type="SUPFAM" id="SSF48403">
    <property type="entry name" value="Ankyrin repeat"/>
    <property type="match status" value="1"/>
</dbReference>
<reference evidence="12" key="1">
    <citation type="journal article" date="2024" name="Gigascience">
        <title>Chromosome-level genome of the poultry shaft louse Menopon gallinae provides insight into the host-switching and adaptive evolution of parasitic lice.</title>
        <authorList>
            <person name="Xu Y."/>
            <person name="Ma L."/>
            <person name="Liu S."/>
            <person name="Liang Y."/>
            <person name="Liu Q."/>
            <person name="He Z."/>
            <person name="Tian L."/>
            <person name="Duan Y."/>
            <person name="Cai W."/>
            <person name="Li H."/>
            <person name="Song F."/>
        </authorList>
    </citation>
    <scope>NUCLEOTIDE SEQUENCE</scope>
    <source>
        <strain evidence="12">Cailab_2023a</strain>
    </source>
</reference>
<keyword evidence="3" id="KW-0677">Repeat</keyword>
<dbReference type="InterPro" id="IPR052452">
    <property type="entry name" value="Ankyrin-MYND_dom_contain_2"/>
</dbReference>
<dbReference type="SUPFAM" id="SSF144232">
    <property type="entry name" value="HIT/MYND zinc finger-like"/>
    <property type="match status" value="1"/>
</dbReference>
<evidence type="ECO:0000256" key="8">
    <source>
        <dbReference type="ARBA" id="ARBA00023273"/>
    </source>
</evidence>
<dbReference type="Pfam" id="PF01753">
    <property type="entry name" value="zf-MYND"/>
    <property type="match status" value="1"/>
</dbReference>
<dbReference type="PANTHER" id="PTHR24150">
    <property type="entry name" value="ANKYRIN REPEAT AND MYND DOMAIN-CONTAINING PROTEIN 2"/>
    <property type="match status" value="1"/>
</dbReference>
<dbReference type="PROSITE" id="PS50865">
    <property type="entry name" value="ZF_MYND_2"/>
    <property type="match status" value="1"/>
</dbReference>
<evidence type="ECO:0000256" key="10">
    <source>
        <dbReference type="PROSITE-ProRule" id="PRU00134"/>
    </source>
</evidence>
<dbReference type="SMART" id="SM00248">
    <property type="entry name" value="ANK"/>
    <property type="match status" value="3"/>
</dbReference>
<keyword evidence="5" id="KW-0862">Zinc</keyword>
<protein>
    <recommendedName>
        <fullName evidence="11">MYND-type domain-containing protein</fullName>
    </recommendedName>
</protein>
<accession>A0AAW2HRF1</accession>
<feature type="domain" description="MYND-type" evidence="11">
    <location>
        <begin position="324"/>
        <end position="361"/>
    </location>
</feature>
<evidence type="ECO:0000256" key="1">
    <source>
        <dbReference type="ARBA" id="ARBA00004138"/>
    </source>
</evidence>
<dbReference type="InterPro" id="IPR002110">
    <property type="entry name" value="Ankyrin_rpt"/>
</dbReference>
<keyword evidence="7" id="KW-0969">Cilium</keyword>
<evidence type="ECO:0000256" key="5">
    <source>
        <dbReference type="ARBA" id="ARBA00022833"/>
    </source>
</evidence>
<dbReference type="EMBL" id="JARGDH010000003">
    <property type="protein sequence ID" value="KAL0272469.1"/>
    <property type="molecule type" value="Genomic_DNA"/>
</dbReference>
<feature type="repeat" description="ANK" evidence="9">
    <location>
        <begin position="41"/>
        <end position="73"/>
    </location>
</feature>
<evidence type="ECO:0000256" key="7">
    <source>
        <dbReference type="ARBA" id="ARBA00023069"/>
    </source>
</evidence>
<feature type="repeat" description="ANK" evidence="9">
    <location>
        <begin position="75"/>
        <end position="107"/>
    </location>
</feature>
<dbReference type="Pfam" id="PF12796">
    <property type="entry name" value="Ank_2"/>
    <property type="match status" value="1"/>
</dbReference>
<keyword evidence="4 10" id="KW-0863">Zinc-finger</keyword>
<dbReference type="PROSITE" id="PS01360">
    <property type="entry name" value="ZF_MYND_1"/>
    <property type="match status" value="1"/>
</dbReference>
<dbReference type="GO" id="GO:0005929">
    <property type="term" value="C:cilium"/>
    <property type="evidence" value="ECO:0007669"/>
    <property type="project" value="UniProtKB-SubCell"/>
</dbReference>
<dbReference type="PROSITE" id="PS50088">
    <property type="entry name" value="ANK_REPEAT"/>
    <property type="match status" value="2"/>
</dbReference>
<dbReference type="Gene3D" id="1.25.40.20">
    <property type="entry name" value="Ankyrin repeat-containing domain"/>
    <property type="match status" value="1"/>
</dbReference>
<dbReference type="PANTHER" id="PTHR24150:SF8">
    <property type="entry name" value="ANKYRIN REPEAT AND MYND DOMAIN-CONTAINING PROTEIN 2"/>
    <property type="match status" value="1"/>
</dbReference>
<dbReference type="Gene3D" id="6.10.140.2220">
    <property type="match status" value="1"/>
</dbReference>
<dbReference type="PROSITE" id="PS50297">
    <property type="entry name" value="ANK_REP_REGION"/>
    <property type="match status" value="2"/>
</dbReference>
<proteinExistence type="predicted"/>
<dbReference type="InterPro" id="IPR002893">
    <property type="entry name" value="Znf_MYND"/>
</dbReference>
<keyword evidence="8" id="KW-0966">Cell projection</keyword>
<dbReference type="PRINTS" id="PR01415">
    <property type="entry name" value="ANKYRIN"/>
</dbReference>
<keyword evidence="6 9" id="KW-0040">ANK repeat</keyword>
<organism evidence="12">
    <name type="scientific">Menopon gallinae</name>
    <name type="common">poultry shaft louse</name>
    <dbReference type="NCBI Taxonomy" id="328185"/>
    <lineage>
        <taxon>Eukaryota</taxon>
        <taxon>Metazoa</taxon>
        <taxon>Ecdysozoa</taxon>
        <taxon>Arthropoda</taxon>
        <taxon>Hexapoda</taxon>
        <taxon>Insecta</taxon>
        <taxon>Pterygota</taxon>
        <taxon>Neoptera</taxon>
        <taxon>Paraneoptera</taxon>
        <taxon>Psocodea</taxon>
        <taxon>Troctomorpha</taxon>
        <taxon>Phthiraptera</taxon>
        <taxon>Amblycera</taxon>
        <taxon>Menoponidae</taxon>
        <taxon>Menopon</taxon>
    </lineage>
</organism>
<comment type="caution">
    <text evidence="12">The sequence shown here is derived from an EMBL/GenBank/DDBJ whole genome shotgun (WGS) entry which is preliminary data.</text>
</comment>
<evidence type="ECO:0000313" key="12">
    <source>
        <dbReference type="EMBL" id="KAL0272469.1"/>
    </source>
</evidence>
<dbReference type="AlphaFoldDB" id="A0AAW2HRF1"/>
<dbReference type="EMBL" id="JARGDH010000003">
    <property type="protein sequence ID" value="KAL0272468.1"/>
    <property type="molecule type" value="Genomic_DNA"/>
</dbReference>
<evidence type="ECO:0000256" key="9">
    <source>
        <dbReference type="PROSITE-ProRule" id="PRU00023"/>
    </source>
</evidence>
<dbReference type="InterPro" id="IPR036770">
    <property type="entry name" value="Ankyrin_rpt-contain_sf"/>
</dbReference>